<dbReference type="AlphaFoldDB" id="C6XV92"/>
<accession>C6XV92</accession>
<organism evidence="1 2">
    <name type="scientific">Pedobacter heparinus (strain ATCC 13125 / DSM 2366 / CIP 104194 / JCM 7457 / NBRC 12017 / NCIMB 9290 / NRRL B-14731 / HIM 762-3)</name>
    <dbReference type="NCBI Taxonomy" id="485917"/>
    <lineage>
        <taxon>Bacteria</taxon>
        <taxon>Pseudomonadati</taxon>
        <taxon>Bacteroidota</taxon>
        <taxon>Sphingobacteriia</taxon>
        <taxon>Sphingobacteriales</taxon>
        <taxon>Sphingobacteriaceae</taxon>
        <taxon>Pedobacter</taxon>
    </lineage>
</organism>
<proteinExistence type="predicted"/>
<sequence length="45" mass="5058">MKIKELNKKNTPNVAVDSTLDKYRNHPAFQSKVDKAKGLTITLSN</sequence>
<protein>
    <submittedName>
        <fullName evidence="1">Uncharacterized protein</fullName>
    </submittedName>
</protein>
<evidence type="ECO:0000313" key="1">
    <source>
        <dbReference type="EMBL" id="ACU03958.1"/>
    </source>
</evidence>
<evidence type="ECO:0000313" key="2">
    <source>
        <dbReference type="Proteomes" id="UP000000852"/>
    </source>
</evidence>
<dbReference type="STRING" id="485917.Phep_1749"/>
<reference evidence="1 2" key="1">
    <citation type="journal article" date="2009" name="Stand. Genomic Sci.">
        <title>Complete genome sequence of Pedobacter heparinus type strain (HIM 762-3).</title>
        <authorList>
            <person name="Han C."/>
            <person name="Spring S."/>
            <person name="Lapidus A."/>
            <person name="Del Rio T.G."/>
            <person name="Tice H."/>
            <person name="Copeland A."/>
            <person name="Cheng J.F."/>
            <person name="Lucas S."/>
            <person name="Chen F."/>
            <person name="Nolan M."/>
            <person name="Bruce D."/>
            <person name="Goodwin L."/>
            <person name="Pitluck S."/>
            <person name="Ivanova N."/>
            <person name="Mavromatis K."/>
            <person name="Mikhailova N."/>
            <person name="Pati A."/>
            <person name="Chen A."/>
            <person name="Palaniappan K."/>
            <person name="Land M."/>
            <person name="Hauser L."/>
            <person name="Chang Y.J."/>
            <person name="Jeffries C.C."/>
            <person name="Saunders E."/>
            <person name="Chertkov O."/>
            <person name="Brettin T."/>
            <person name="Goker M."/>
            <person name="Rohde M."/>
            <person name="Bristow J."/>
            <person name="Eisen J.A."/>
            <person name="Markowitz V."/>
            <person name="Hugenholtz P."/>
            <person name="Kyrpides N.C."/>
            <person name="Klenk H.P."/>
            <person name="Detter J.C."/>
        </authorList>
    </citation>
    <scope>NUCLEOTIDE SEQUENCE [LARGE SCALE GENOMIC DNA]</scope>
    <source>
        <strain evidence="2">ATCC 13125 / DSM 2366 / CIP 104194 / JCM 7457 / NBRC 12017 / NCIMB 9290 / NRRL B-14731 / HIM 762-3</strain>
    </source>
</reference>
<dbReference type="Proteomes" id="UP000000852">
    <property type="component" value="Chromosome"/>
</dbReference>
<keyword evidence="2" id="KW-1185">Reference proteome</keyword>
<name>C6XV92_PEDHD</name>
<dbReference type="EMBL" id="CP001681">
    <property type="protein sequence ID" value="ACU03958.1"/>
    <property type="molecule type" value="Genomic_DNA"/>
</dbReference>
<gene>
    <name evidence="1" type="ordered locus">Phep_1749</name>
</gene>
<dbReference type="HOGENOM" id="CLU_3120880_0_0_10"/>
<dbReference type="KEGG" id="phe:Phep_1749"/>